<dbReference type="InterPro" id="IPR002347">
    <property type="entry name" value="SDR_fam"/>
</dbReference>
<dbReference type="InterPro" id="IPR036291">
    <property type="entry name" value="NAD(P)-bd_dom_sf"/>
</dbReference>
<name>A0A4Z0YRR5_9PEZI</name>
<evidence type="ECO:0000313" key="1">
    <source>
        <dbReference type="EMBL" id="TGJ86607.1"/>
    </source>
</evidence>
<protein>
    <recommendedName>
        <fullName evidence="3">Ketoreductase (KR) domain-containing protein</fullName>
    </recommendedName>
</protein>
<keyword evidence="2" id="KW-1185">Reference proteome</keyword>
<evidence type="ECO:0008006" key="3">
    <source>
        <dbReference type="Google" id="ProtNLM"/>
    </source>
</evidence>
<comment type="caution">
    <text evidence="1">The sequence shown here is derived from an EMBL/GenBank/DDBJ whole genome shotgun (WGS) entry which is preliminary data.</text>
</comment>
<dbReference type="STRING" id="37992.A0A4Z0YRR5"/>
<dbReference type="Proteomes" id="UP000297716">
    <property type="component" value="Unassembled WGS sequence"/>
</dbReference>
<dbReference type="Pfam" id="PF00106">
    <property type="entry name" value="adh_short"/>
    <property type="match status" value="1"/>
</dbReference>
<dbReference type="SUPFAM" id="SSF51735">
    <property type="entry name" value="NAD(P)-binding Rossmann-fold domains"/>
    <property type="match status" value="1"/>
</dbReference>
<dbReference type="EMBL" id="SKBN01000025">
    <property type="protein sequence ID" value="TGJ86607.1"/>
    <property type="molecule type" value="Genomic_DNA"/>
</dbReference>
<proteinExistence type="predicted"/>
<organism evidence="1 2">
    <name type="scientific">Xylaria hypoxylon</name>
    <dbReference type="NCBI Taxonomy" id="37992"/>
    <lineage>
        <taxon>Eukaryota</taxon>
        <taxon>Fungi</taxon>
        <taxon>Dikarya</taxon>
        <taxon>Ascomycota</taxon>
        <taxon>Pezizomycotina</taxon>
        <taxon>Sordariomycetes</taxon>
        <taxon>Xylariomycetidae</taxon>
        <taxon>Xylariales</taxon>
        <taxon>Xylariaceae</taxon>
        <taxon>Xylaria</taxon>
    </lineage>
</organism>
<dbReference type="Gene3D" id="3.40.50.720">
    <property type="entry name" value="NAD(P)-binding Rossmann-like Domain"/>
    <property type="match status" value="1"/>
</dbReference>
<reference evidence="1 2" key="1">
    <citation type="submission" date="2019-03" db="EMBL/GenBank/DDBJ databases">
        <title>Draft genome sequence of Xylaria hypoxylon DSM 108379, a ubiquitous saprotrophic-parasitic fungi on hardwood.</title>
        <authorList>
            <person name="Buettner E."/>
            <person name="Leonhardt S."/>
            <person name="Gebauer A.M."/>
            <person name="Liers C."/>
            <person name="Hofrichter M."/>
            <person name="Kellner H."/>
        </authorList>
    </citation>
    <scope>NUCLEOTIDE SEQUENCE [LARGE SCALE GENOMIC DNA]</scope>
    <source>
        <strain evidence="1 2">DSM 108379</strain>
    </source>
</reference>
<gene>
    <name evidence="1" type="ORF">E0Z10_g2176</name>
</gene>
<evidence type="ECO:0000313" key="2">
    <source>
        <dbReference type="Proteomes" id="UP000297716"/>
    </source>
</evidence>
<dbReference type="AlphaFoldDB" id="A0A4Z0YRR5"/>
<sequence length="112" mass="11998">MPGMKFDKSSISDLARGVLLMTGVGKHNPDHIFFTGRNAKAADKTIQHIKAVRPNVNATFVARDLASLATVWDAANKILAESNRLDLFLANASIMAQPGAGEMDAIINAGHR</sequence>
<dbReference type="OrthoDB" id="191139at2759"/>
<accession>A0A4Z0YRR5</accession>